<dbReference type="SMART" id="SM00388">
    <property type="entry name" value="HisKA"/>
    <property type="match status" value="1"/>
</dbReference>
<accession>A0A7V8NLL0</accession>
<dbReference type="SUPFAM" id="SSF55874">
    <property type="entry name" value="ATPase domain of HSP90 chaperone/DNA topoisomerase II/histidine kinase"/>
    <property type="match status" value="1"/>
</dbReference>
<reference evidence="12" key="1">
    <citation type="submission" date="2020-06" db="EMBL/GenBank/DDBJ databases">
        <title>Legume-microbial interactions unlock mineral nutrients during tropical forest succession.</title>
        <authorList>
            <person name="Epihov D.Z."/>
        </authorList>
    </citation>
    <scope>NUCLEOTIDE SEQUENCE [LARGE SCALE GENOMIC DNA]</scope>
    <source>
        <strain evidence="12">Pan2503</strain>
    </source>
</reference>
<evidence type="ECO:0000256" key="5">
    <source>
        <dbReference type="ARBA" id="ARBA00022741"/>
    </source>
</evidence>
<keyword evidence="5" id="KW-0547">Nucleotide-binding</keyword>
<evidence type="ECO:0000313" key="12">
    <source>
        <dbReference type="EMBL" id="MBA0083568.1"/>
    </source>
</evidence>
<dbReference type="InterPro" id="IPR003594">
    <property type="entry name" value="HATPase_dom"/>
</dbReference>
<feature type="non-terminal residue" evidence="12">
    <location>
        <position position="1"/>
    </location>
</feature>
<keyword evidence="10" id="KW-1133">Transmembrane helix</keyword>
<keyword evidence="6" id="KW-0418">Kinase</keyword>
<feature type="transmembrane region" description="Helical" evidence="10">
    <location>
        <begin position="160"/>
        <end position="179"/>
    </location>
</feature>
<evidence type="ECO:0000256" key="2">
    <source>
        <dbReference type="ARBA" id="ARBA00012438"/>
    </source>
</evidence>
<dbReference type="GO" id="GO:0005524">
    <property type="term" value="F:ATP binding"/>
    <property type="evidence" value="ECO:0007669"/>
    <property type="project" value="UniProtKB-KW"/>
</dbReference>
<dbReference type="CDD" id="cd00082">
    <property type="entry name" value="HisKA"/>
    <property type="match status" value="1"/>
</dbReference>
<keyword evidence="3" id="KW-0597">Phosphoprotein</keyword>
<dbReference type="Proteomes" id="UP000567293">
    <property type="component" value="Unassembled WGS sequence"/>
</dbReference>
<evidence type="ECO:0000256" key="6">
    <source>
        <dbReference type="ARBA" id="ARBA00022777"/>
    </source>
</evidence>
<evidence type="ECO:0000256" key="4">
    <source>
        <dbReference type="ARBA" id="ARBA00022679"/>
    </source>
</evidence>
<dbReference type="PROSITE" id="PS50109">
    <property type="entry name" value="HIS_KIN"/>
    <property type="match status" value="1"/>
</dbReference>
<dbReference type="InterPro" id="IPR005467">
    <property type="entry name" value="His_kinase_dom"/>
</dbReference>
<proteinExistence type="predicted"/>
<dbReference type="InterPro" id="IPR003661">
    <property type="entry name" value="HisK_dim/P_dom"/>
</dbReference>
<dbReference type="InterPro" id="IPR036097">
    <property type="entry name" value="HisK_dim/P_sf"/>
</dbReference>
<feature type="transmembrane region" description="Helical" evidence="10">
    <location>
        <begin position="200"/>
        <end position="220"/>
    </location>
</feature>
<keyword evidence="13" id="KW-1185">Reference proteome</keyword>
<feature type="transmembrane region" description="Helical" evidence="10">
    <location>
        <begin position="62"/>
        <end position="81"/>
    </location>
</feature>
<gene>
    <name evidence="12" type="ORF">HRJ53_01090</name>
</gene>
<evidence type="ECO:0000256" key="8">
    <source>
        <dbReference type="ARBA" id="ARBA00023012"/>
    </source>
</evidence>
<dbReference type="PANTHER" id="PTHR43065">
    <property type="entry name" value="SENSOR HISTIDINE KINASE"/>
    <property type="match status" value="1"/>
</dbReference>
<name>A0A7V8NLL0_9BACT</name>
<feature type="domain" description="Histidine kinase" evidence="11">
    <location>
        <begin position="295"/>
        <end position="493"/>
    </location>
</feature>
<dbReference type="InterPro" id="IPR004358">
    <property type="entry name" value="Sig_transdc_His_kin-like_C"/>
</dbReference>
<keyword evidence="4" id="KW-0808">Transferase</keyword>
<dbReference type="Gene3D" id="3.30.565.10">
    <property type="entry name" value="Histidine kinase-like ATPase, C-terminal domain"/>
    <property type="match status" value="1"/>
</dbReference>
<feature type="transmembrane region" description="Helical" evidence="10">
    <location>
        <begin position="101"/>
        <end position="123"/>
    </location>
</feature>
<sequence>FLMAFGAALVWTNFAAWLYYEVLTGREPPNPFWADVPLFLQPVPMMAAAAMRPGSPQREQRFLLSTLNFLILLLWWVYLYMFLVYPNEYVVMDQGVYNTYYFSLFVVEFAVLMSVLGGMALVTGGAWRKIYWHLFGASALYLLSYQWLNAALNRNEYYSGSIYDVPGYAAICWLILIAVRARRVPSEKLAGTEKQREADVSGFLAVLAVLSLPVIGLWVLLLLPEASGLRPFRVTVTLIGIMLVAVCVFLRQMLLAREMTRLLGESKENLERLQLAQSQLLQQERLAGIGQLVSGVAHELNNPLTAVMGYSDLLKEEAKESEARQKLERLGTEARRMKRIIDNLISFARPLQNGRKPLDIATVVRDSLMLCEYQWKSAGIHFELNFASNLPRIAINEGQFKMVFVNLFTNAAQAVEQAPEKIVVVEGNLEAKKIVLRFRDTGPGFSDLDRVFDPFYSTKPIGQGTGLGLSMCYGTVREHNGNIYAQNLHPHGA</sequence>
<keyword evidence="10" id="KW-0812">Transmembrane</keyword>
<dbReference type="Pfam" id="PF02518">
    <property type="entry name" value="HATPase_c"/>
    <property type="match status" value="1"/>
</dbReference>
<dbReference type="GO" id="GO:0000155">
    <property type="term" value="F:phosphorelay sensor kinase activity"/>
    <property type="evidence" value="ECO:0007669"/>
    <property type="project" value="InterPro"/>
</dbReference>
<keyword evidence="8" id="KW-0902">Two-component regulatory system</keyword>
<dbReference type="PRINTS" id="PR00344">
    <property type="entry name" value="BCTRLSENSOR"/>
</dbReference>
<keyword evidence="7" id="KW-0067">ATP-binding</keyword>
<dbReference type="EC" id="2.7.13.3" evidence="2"/>
<dbReference type="Gene3D" id="1.10.287.130">
    <property type="match status" value="1"/>
</dbReference>
<keyword evidence="10" id="KW-0472">Membrane</keyword>
<evidence type="ECO:0000256" key="7">
    <source>
        <dbReference type="ARBA" id="ARBA00022840"/>
    </source>
</evidence>
<evidence type="ECO:0000256" key="9">
    <source>
        <dbReference type="SAM" id="Coils"/>
    </source>
</evidence>
<feature type="transmembrane region" description="Helical" evidence="10">
    <location>
        <begin position="232"/>
        <end position="251"/>
    </location>
</feature>
<evidence type="ECO:0000259" key="11">
    <source>
        <dbReference type="PROSITE" id="PS50109"/>
    </source>
</evidence>
<feature type="non-terminal residue" evidence="12">
    <location>
        <position position="493"/>
    </location>
</feature>
<dbReference type="SUPFAM" id="SSF47384">
    <property type="entry name" value="Homodimeric domain of signal transducing histidine kinase"/>
    <property type="match status" value="1"/>
</dbReference>
<dbReference type="SMART" id="SM00387">
    <property type="entry name" value="HATPase_c"/>
    <property type="match status" value="1"/>
</dbReference>
<evidence type="ECO:0000256" key="3">
    <source>
        <dbReference type="ARBA" id="ARBA00022553"/>
    </source>
</evidence>
<comment type="caution">
    <text evidence="12">The sequence shown here is derived from an EMBL/GenBank/DDBJ whole genome shotgun (WGS) entry which is preliminary data.</text>
</comment>
<organism evidence="12 13">
    <name type="scientific">Candidatus Acidiferrum panamense</name>
    <dbReference type="NCBI Taxonomy" id="2741543"/>
    <lineage>
        <taxon>Bacteria</taxon>
        <taxon>Pseudomonadati</taxon>
        <taxon>Acidobacteriota</taxon>
        <taxon>Terriglobia</taxon>
        <taxon>Candidatus Acidiferrales</taxon>
        <taxon>Candidatus Acidiferrum</taxon>
    </lineage>
</organism>
<feature type="coiled-coil region" evidence="9">
    <location>
        <begin position="256"/>
        <end position="283"/>
    </location>
</feature>
<dbReference type="EMBL" id="JACDQQ010000109">
    <property type="protein sequence ID" value="MBA0083568.1"/>
    <property type="molecule type" value="Genomic_DNA"/>
</dbReference>
<dbReference type="PANTHER" id="PTHR43065:SF10">
    <property type="entry name" value="PEROXIDE STRESS-ACTIVATED HISTIDINE KINASE MAK3"/>
    <property type="match status" value="1"/>
</dbReference>
<evidence type="ECO:0000256" key="10">
    <source>
        <dbReference type="SAM" id="Phobius"/>
    </source>
</evidence>
<comment type="catalytic activity">
    <reaction evidence="1">
        <text>ATP + protein L-histidine = ADP + protein N-phospho-L-histidine.</text>
        <dbReference type="EC" id="2.7.13.3"/>
    </reaction>
</comment>
<dbReference type="AlphaFoldDB" id="A0A7V8NLL0"/>
<dbReference type="Pfam" id="PF00512">
    <property type="entry name" value="HisKA"/>
    <property type="match status" value="1"/>
</dbReference>
<feature type="transmembrane region" description="Helical" evidence="10">
    <location>
        <begin position="130"/>
        <end position="148"/>
    </location>
</feature>
<dbReference type="InterPro" id="IPR036890">
    <property type="entry name" value="HATPase_C_sf"/>
</dbReference>
<keyword evidence="9" id="KW-0175">Coiled coil</keyword>
<evidence type="ECO:0000256" key="1">
    <source>
        <dbReference type="ARBA" id="ARBA00000085"/>
    </source>
</evidence>
<evidence type="ECO:0000313" key="13">
    <source>
        <dbReference type="Proteomes" id="UP000567293"/>
    </source>
</evidence>
<protein>
    <recommendedName>
        <fullName evidence="2">histidine kinase</fullName>
        <ecNumber evidence="2">2.7.13.3</ecNumber>
    </recommendedName>
</protein>